<protein>
    <submittedName>
        <fullName evidence="1">Uncharacterized protein</fullName>
    </submittedName>
</protein>
<accession>A0ABS9A6K7</accession>
<name>A0ABS9A6K7_9GAMM</name>
<sequence>MKTMTPYSLIPLNPVAMMDVWKLGIMTLELWSTSLSTITMRHGLWQTQSPTSARMLKENQRMVTEKLEAGLETGFELQKAMLQLAFGQGSPWWHTGRRAMAPYHRRSSANSRRLSRRR</sequence>
<comment type="caution">
    <text evidence="1">The sequence shown here is derived from an EMBL/GenBank/DDBJ whole genome shotgun (WGS) entry which is preliminary data.</text>
</comment>
<dbReference type="RefSeq" id="WP_234271097.1">
    <property type="nucleotide sequence ID" value="NZ_JABFTX010000004.1"/>
</dbReference>
<keyword evidence="2" id="KW-1185">Reference proteome</keyword>
<organism evidence="1 2">
    <name type="scientific">Billgrantia ethanolica</name>
    <dbReference type="NCBI Taxonomy" id="2733486"/>
    <lineage>
        <taxon>Bacteria</taxon>
        <taxon>Pseudomonadati</taxon>
        <taxon>Pseudomonadota</taxon>
        <taxon>Gammaproteobacteria</taxon>
        <taxon>Oceanospirillales</taxon>
        <taxon>Halomonadaceae</taxon>
        <taxon>Billgrantia</taxon>
    </lineage>
</organism>
<dbReference type="Proteomes" id="UP001320168">
    <property type="component" value="Unassembled WGS sequence"/>
</dbReference>
<reference evidence="1 2" key="1">
    <citation type="journal article" date="2021" name="Front. Microbiol.">
        <title>Aerobic Denitrification and Heterotrophic Sulfur Oxidation in the Genus Halomonas Revealed by Six Novel Species Characterizations and Genome-Based Analysis.</title>
        <authorList>
            <person name="Wang L."/>
            <person name="Shao Z."/>
        </authorList>
    </citation>
    <scope>NUCLEOTIDE SEQUENCE [LARGE SCALE GENOMIC DNA]</scope>
    <source>
        <strain evidence="1 2">MCCC 1A11081</strain>
    </source>
</reference>
<evidence type="ECO:0000313" key="2">
    <source>
        <dbReference type="Proteomes" id="UP001320168"/>
    </source>
</evidence>
<gene>
    <name evidence="1" type="ORF">HOP53_16770</name>
</gene>
<proteinExistence type="predicted"/>
<dbReference type="EMBL" id="JABFTX010000004">
    <property type="protein sequence ID" value="MCE8004482.1"/>
    <property type="molecule type" value="Genomic_DNA"/>
</dbReference>
<evidence type="ECO:0000313" key="1">
    <source>
        <dbReference type="EMBL" id="MCE8004482.1"/>
    </source>
</evidence>